<proteinExistence type="predicted"/>
<organism evidence="1 2">
    <name type="scientific">Tindallia magadiensis</name>
    <dbReference type="NCBI Taxonomy" id="69895"/>
    <lineage>
        <taxon>Bacteria</taxon>
        <taxon>Bacillati</taxon>
        <taxon>Bacillota</taxon>
        <taxon>Clostridia</taxon>
        <taxon>Peptostreptococcales</taxon>
        <taxon>Tindalliaceae</taxon>
        <taxon>Tindallia</taxon>
    </lineage>
</organism>
<evidence type="ECO:0000313" key="1">
    <source>
        <dbReference type="EMBL" id="SFI22219.1"/>
    </source>
</evidence>
<evidence type="ECO:0000313" key="2">
    <source>
        <dbReference type="Proteomes" id="UP000199287"/>
    </source>
</evidence>
<keyword evidence="2" id="KW-1185">Reference proteome</keyword>
<dbReference type="InterPro" id="IPR043765">
    <property type="entry name" value="DUF5711"/>
</dbReference>
<gene>
    <name evidence="1" type="ORF">SAMN05192551_10924</name>
</gene>
<protein>
    <submittedName>
        <fullName evidence="1">Uncharacterized protein</fullName>
    </submittedName>
</protein>
<reference evidence="2" key="1">
    <citation type="submission" date="2016-10" db="EMBL/GenBank/DDBJ databases">
        <authorList>
            <person name="Varghese N."/>
            <person name="Submissions S."/>
        </authorList>
    </citation>
    <scope>NUCLEOTIDE SEQUENCE [LARGE SCALE GENOMIC DNA]</scope>
    <source>
        <strain evidence="2">Z-7934</strain>
    </source>
</reference>
<sequence length="367" mass="42758">MKAKRKFRKRLFGLILIVFVMLLLSSPWTSRYLQRYLLSSDQEMFLYREVAIPYSGNWEILSFSEGVMLLRNAEIRYFHGESQYDWTLGTENMDHVAAQNKERVSIMEKSPRYLLSMNEEGHMLYQQAVNRPIQWMISDQNHHLLAQHPEEDGLMAFSVFDPQGRVMGSMILPDAHLLTSSLDSSRDRVFLSFLEVGTEGYASVLAMYDLHGILVSSWSFPRQLIFGLEQEGRNLSILMDDQLQVMTKEREVVAEQPIDPFYLKSHNGEAWILVHRQEEEEMQSRLRYLSADGKDSREKEIAMNISGMDVNASSILVYNARELKVFNNRLDLIAKHQLSRDIEKGFVLENNLIVLQTRGELLFYEMR</sequence>
<dbReference type="EMBL" id="FOQA01000009">
    <property type="protein sequence ID" value="SFI22219.1"/>
    <property type="molecule type" value="Genomic_DNA"/>
</dbReference>
<dbReference type="Proteomes" id="UP000199287">
    <property type="component" value="Unassembled WGS sequence"/>
</dbReference>
<dbReference type="AlphaFoldDB" id="A0A1I3GFI5"/>
<dbReference type="Pfam" id="PF18975">
    <property type="entry name" value="DUF5711"/>
    <property type="match status" value="1"/>
</dbReference>
<dbReference type="STRING" id="69895.SAMN05192551_10924"/>
<accession>A0A1I3GFI5</accession>
<dbReference type="OrthoDB" id="9817388at2"/>
<name>A0A1I3GFI5_9FIRM</name>
<dbReference type="RefSeq" id="WP_093373186.1">
    <property type="nucleotide sequence ID" value="NZ_FOQA01000009.1"/>
</dbReference>